<keyword evidence="4 5" id="KW-0472">Membrane</keyword>
<dbReference type="InterPro" id="IPR036259">
    <property type="entry name" value="MFS_trans_sf"/>
</dbReference>
<dbReference type="PANTHER" id="PTHR23518">
    <property type="entry name" value="C-METHYLTRANSFERASE"/>
    <property type="match status" value="1"/>
</dbReference>
<evidence type="ECO:0000256" key="4">
    <source>
        <dbReference type="ARBA" id="ARBA00023136"/>
    </source>
</evidence>
<evidence type="ECO:0000256" key="3">
    <source>
        <dbReference type="ARBA" id="ARBA00022989"/>
    </source>
</evidence>
<dbReference type="InterPro" id="IPR005829">
    <property type="entry name" value="Sugar_transporter_CS"/>
</dbReference>
<proteinExistence type="predicted"/>
<dbReference type="Pfam" id="PF07690">
    <property type="entry name" value="MFS_1"/>
    <property type="match status" value="1"/>
</dbReference>
<feature type="transmembrane region" description="Helical" evidence="5">
    <location>
        <begin position="284"/>
        <end position="302"/>
    </location>
</feature>
<dbReference type="EMBL" id="LFWZ01000026">
    <property type="protein sequence ID" value="KON30628.1"/>
    <property type="molecule type" value="Genomic_DNA"/>
</dbReference>
<feature type="transmembrane region" description="Helical" evidence="5">
    <location>
        <begin position="308"/>
        <end position="332"/>
    </location>
</feature>
<gene>
    <name evidence="7" type="ORF">AC482_03440</name>
</gene>
<feature type="transmembrane region" description="Helical" evidence="5">
    <location>
        <begin position="172"/>
        <end position="191"/>
    </location>
</feature>
<evidence type="ECO:0000313" key="8">
    <source>
        <dbReference type="Proteomes" id="UP000037210"/>
    </source>
</evidence>
<keyword evidence="3 5" id="KW-1133">Transmembrane helix</keyword>
<evidence type="ECO:0000256" key="2">
    <source>
        <dbReference type="ARBA" id="ARBA00022692"/>
    </source>
</evidence>
<dbReference type="GO" id="GO:0022857">
    <property type="term" value="F:transmembrane transporter activity"/>
    <property type="evidence" value="ECO:0007669"/>
    <property type="project" value="InterPro"/>
</dbReference>
<evidence type="ECO:0000256" key="1">
    <source>
        <dbReference type="ARBA" id="ARBA00004141"/>
    </source>
</evidence>
<dbReference type="GO" id="GO:0016020">
    <property type="term" value="C:membrane"/>
    <property type="evidence" value="ECO:0007669"/>
    <property type="project" value="UniProtKB-SubCell"/>
</dbReference>
<dbReference type="AlphaFoldDB" id="A0A0M0BPY1"/>
<comment type="caution">
    <text evidence="7">The sequence shown here is derived from an EMBL/GenBank/DDBJ whole genome shotgun (WGS) entry which is preliminary data.</text>
</comment>
<sequence>MALSVWRRQTRNWKIVSLRSMFNRFFENLTLAYESIYISGLGASPFQLGLVSSISHVAGTVISPPFGWLQDRYSLRKIFLVGVALSLATRYMFASAGDWVMIIPAMFLTTLAMNVGNCLTICDVSLKDEDRSTCKGICDGLFFIPALLSPTAAALVITHFGGVNVEGIRPLYWIQLAAGALLLLFLAAKLTEIERPRMGRSSGIVGDYGDVFRRGTYLKRWIVFSAVSTFSVSLTTPFTPLFAHEMKGADQFVLGGMITAGQLIQVLFSMAAGGMADRVGRKRIIYALEPLYWASILILVLAPSPLFLILSSALGGFRMIADFVAVTPLMVNRVPIDCIGRWRGILGMFNGVVSIAAPVVGGYVWASVGPSYLFLIPLAISILVKIPILTTVPEK</sequence>
<evidence type="ECO:0000259" key="6">
    <source>
        <dbReference type="PROSITE" id="PS50850"/>
    </source>
</evidence>
<dbReference type="PANTHER" id="PTHR23518:SF2">
    <property type="entry name" value="MAJOR FACILITATOR SUPERFAMILY TRANSPORTER"/>
    <property type="match status" value="1"/>
</dbReference>
<comment type="subcellular location">
    <subcellularLocation>
        <location evidence="1">Membrane</location>
        <topology evidence="1">Multi-pass membrane protein</topology>
    </subcellularLocation>
</comment>
<dbReference type="PROSITE" id="PS50850">
    <property type="entry name" value="MFS"/>
    <property type="match status" value="1"/>
</dbReference>
<feature type="transmembrane region" description="Helical" evidence="5">
    <location>
        <begin position="252"/>
        <end position="272"/>
    </location>
</feature>
<feature type="transmembrane region" description="Helical" evidence="5">
    <location>
        <begin position="99"/>
        <end position="119"/>
    </location>
</feature>
<feature type="transmembrane region" description="Helical" evidence="5">
    <location>
        <begin position="140"/>
        <end position="160"/>
    </location>
</feature>
<dbReference type="InterPro" id="IPR020846">
    <property type="entry name" value="MFS_dom"/>
</dbReference>
<feature type="transmembrane region" description="Helical" evidence="5">
    <location>
        <begin position="372"/>
        <end position="392"/>
    </location>
</feature>
<accession>A0A0M0BPY1</accession>
<dbReference type="Proteomes" id="UP000037210">
    <property type="component" value="Unassembled WGS sequence"/>
</dbReference>
<organism evidence="7 8">
    <name type="scientific">miscellaneous Crenarchaeota group-15 archaeon DG-45</name>
    <dbReference type="NCBI Taxonomy" id="1685127"/>
    <lineage>
        <taxon>Archaea</taxon>
        <taxon>Candidatus Bathyarchaeota</taxon>
        <taxon>MCG-15</taxon>
    </lineage>
</organism>
<dbReference type="SUPFAM" id="SSF103473">
    <property type="entry name" value="MFS general substrate transporter"/>
    <property type="match status" value="1"/>
</dbReference>
<dbReference type="Gene3D" id="1.20.1250.20">
    <property type="entry name" value="MFS general substrate transporter like domains"/>
    <property type="match status" value="2"/>
</dbReference>
<feature type="transmembrane region" description="Helical" evidence="5">
    <location>
        <begin position="75"/>
        <end position="93"/>
    </location>
</feature>
<evidence type="ECO:0000313" key="7">
    <source>
        <dbReference type="EMBL" id="KON30628.1"/>
    </source>
</evidence>
<reference evidence="7 8" key="1">
    <citation type="submission" date="2015-06" db="EMBL/GenBank/DDBJ databases">
        <title>New insights into the roles of widespread benthic archaea in carbon and nitrogen cycling.</title>
        <authorList>
            <person name="Lazar C.S."/>
            <person name="Baker B.J."/>
            <person name="Seitz K.W."/>
            <person name="Hyde A.S."/>
            <person name="Dick G.J."/>
            <person name="Hinrichs K.-U."/>
            <person name="Teske A.P."/>
        </authorList>
    </citation>
    <scope>NUCLEOTIDE SEQUENCE [LARGE SCALE GENOMIC DNA]</scope>
    <source>
        <strain evidence="7">DG-45</strain>
    </source>
</reference>
<feature type="transmembrane region" description="Helical" evidence="5">
    <location>
        <begin position="221"/>
        <end position="240"/>
    </location>
</feature>
<dbReference type="InterPro" id="IPR011701">
    <property type="entry name" value="MFS"/>
</dbReference>
<evidence type="ECO:0000256" key="5">
    <source>
        <dbReference type="SAM" id="Phobius"/>
    </source>
</evidence>
<name>A0A0M0BPY1_9ARCH</name>
<protein>
    <recommendedName>
        <fullName evidence="6">Major facilitator superfamily (MFS) profile domain-containing protein</fullName>
    </recommendedName>
</protein>
<dbReference type="PROSITE" id="PS00216">
    <property type="entry name" value="SUGAR_TRANSPORT_1"/>
    <property type="match status" value="1"/>
</dbReference>
<feature type="domain" description="Major facilitator superfamily (MFS) profile" evidence="6">
    <location>
        <begin position="180"/>
        <end position="395"/>
    </location>
</feature>
<keyword evidence="2 5" id="KW-0812">Transmembrane</keyword>
<feature type="transmembrane region" description="Helical" evidence="5">
    <location>
        <begin position="344"/>
        <end position="366"/>
    </location>
</feature>